<dbReference type="InterPro" id="IPR001245">
    <property type="entry name" value="Ser-Thr/Tyr_kinase_cat_dom"/>
</dbReference>
<accession>A0A8R7UL68</accession>
<keyword evidence="3" id="KW-1185">Reference proteome</keyword>
<dbReference type="EnsemblPlants" id="TuG1812G0500003810.01.T01">
    <property type="protein sequence ID" value="TuG1812G0500003810.01.T01"/>
    <property type="gene ID" value="TuG1812G0500003810.01"/>
</dbReference>
<dbReference type="Gene3D" id="1.10.510.10">
    <property type="entry name" value="Transferase(Phosphotransferase) domain 1"/>
    <property type="match status" value="1"/>
</dbReference>
<reference evidence="2" key="2">
    <citation type="submission" date="2018-03" db="EMBL/GenBank/DDBJ databases">
        <title>The Triticum urartu genome reveals the dynamic nature of wheat genome evolution.</title>
        <authorList>
            <person name="Ling H."/>
            <person name="Ma B."/>
            <person name="Shi X."/>
            <person name="Liu H."/>
            <person name="Dong L."/>
            <person name="Sun H."/>
            <person name="Cao Y."/>
            <person name="Gao Q."/>
            <person name="Zheng S."/>
            <person name="Li Y."/>
            <person name="Yu Y."/>
            <person name="Du H."/>
            <person name="Qi M."/>
            <person name="Li Y."/>
            <person name="Yu H."/>
            <person name="Cui Y."/>
            <person name="Wang N."/>
            <person name="Chen C."/>
            <person name="Wu H."/>
            <person name="Zhao Y."/>
            <person name="Zhang J."/>
            <person name="Li Y."/>
            <person name="Zhou W."/>
            <person name="Zhang B."/>
            <person name="Hu W."/>
            <person name="Eijk M."/>
            <person name="Tang J."/>
            <person name="Witsenboer H."/>
            <person name="Zhao S."/>
            <person name="Li Z."/>
            <person name="Zhang A."/>
            <person name="Wang D."/>
            <person name="Liang C."/>
        </authorList>
    </citation>
    <scope>NUCLEOTIDE SEQUENCE [LARGE SCALE GENOMIC DNA]</scope>
    <source>
        <strain evidence="2">cv. G1812</strain>
    </source>
</reference>
<evidence type="ECO:0000313" key="3">
    <source>
        <dbReference type="Proteomes" id="UP000015106"/>
    </source>
</evidence>
<name>A0A8R7UL68_TRIUA</name>
<dbReference type="PANTHER" id="PTHR27006">
    <property type="entry name" value="PROMASTIGOTE SURFACE ANTIGEN PROTEIN PSA"/>
    <property type="match status" value="1"/>
</dbReference>
<dbReference type="InterPro" id="IPR000719">
    <property type="entry name" value="Prot_kinase_dom"/>
</dbReference>
<reference evidence="2" key="3">
    <citation type="submission" date="2022-06" db="UniProtKB">
        <authorList>
            <consortium name="EnsemblPlants"/>
        </authorList>
    </citation>
    <scope>IDENTIFICATION</scope>
</reference>
<evidence type="ECO:0000313" key="2">
    <source>
        <dbReference type="EnsemblPlants" id="TuG1812G0500003810.01.T01"/>
    </source>
</evidence>
<proteinExistence type="predicted"/>
<dbReference type="SUPFAM" id="SSF56112">
    <property type="entry name" value="Protein kinase-like (PK-like)"/>
    <property type="match status" value="1"/>
</dbReference>
<dbReference type="AlphaFoldDB" id="A0A8R7UL68"/>
<dbReference type="PROSITE" id="PS50011">
    <property type="entry name" value="PROTEIN_KINASE_DOM"/>
    <property type="match status" value="1"/>
</dbReference>
<sequence length="180" mass="20033">MKPKIADFGMARIFAENQQNANAQRVVGTYGYMAPEYAMEGVFSTKSDVYSFGVLLLEVIPGLRRNFCTQTMSFPSLGIYSWNMWKEGKAEELADSSIMDTCSSEEVLLCVHVGLMCVQENPDDRPLMSMVVFVLENGSTTLPSPNRPAYFAGRSAEIEKIEVDIQNSVNSFTLTEVEGR</sequence>
<dbReference type="FunFam" id="1.10.510.10:FF:001722">
    <property type="entry name" value="G-type lectin S-receptor-like serine/threonine-protein kinase B120"/>
    <property type="match status" value="1"/>
</dbReference>
<dbReference type="Proteomes" id="UP000015106">
    <property type="component" value="Chromosome 5"/>
</dbReference>
<dbReference type="Gramene" id="TuG1812G0500003810.01.T01">
    <property type="protein sequence ID" value="TuG1812G0500003810.01.T01"/>
    <property type="gene ID" value="TuG1812G0500003810.01"/>
</dbReference>
<protein>
    <recommendedName>
        <fullName evidence="1">Protein kinase domain-containing protein</fullName>
    </recommendedName>
</protein>
<dbReference type="GO" id="GO:0004672">
    <property type="term" value="F:protein kinase activity"/>
    <property type="evidence" value="ECO:0007669"/>
    <property type="project" value="InterPro"/>
</dbReference>
<dbReference type="PANTHER" id="PTHR27006:SF571">
    <property type="entry name" value="PROTEIN KINASE DOMAIN-CONTAINING PROTEIN"/>
    <property type="match status" value="1"/>
</dbReference>
<evidence type="ECO:0000259" key="1">
    <source>
        <dbReference type="PROSITE" id="PS50011"/>
    </source>
</evidence>
<feature type="domain" description="Protein kinase" evidence="1">
    <location>
        <begin position="1"/>
        <end position="142"/>
    </location>
</feature>
<reference evidence="3" key="1">
    <citation type="journal article" date="2013" name="Nature">
        <title>Draft genome of the wheat A-genome progenitor Triticum urartu.</title>
        <authorList>
            <person name="Ling H.Q."/>
            <person name="Zhao S."/>
            <person name="Liu D."/>
            <person name="Wang J."/>
            <person name="Sun H."/>
            <person name="Zhang C."/>
            <person name="Fan H."/>
            <person name="Li D."/>
            <person name="Dong L."/>
            <person name="Tao Y."/>
            <person name="Gao C."/>
            <person name="Wu H."/>
            <person name="Li Y."/>
            <person name="Cui Y."/>
            <person name="Guo X."/>
            <person name="Zheng S."/>
            <person name="Wang B."/>
            <person name="Yu K."/>
            <person name="Liang Q."/>
            <person name="Yang W."/>
            <person name="Lou X."/>
            <person name="Chen J."/>
            <person name="Feng M."/>
            <person name="Jian J."/>
            <person name="Zhang X."/>
            <person name="Luo G."/>
            <person name="Jiang Y."/>
            <person name="Liu J."/>
            <person name="Wang Z."/>
            <person name="Sha Y."/>
            <person name="Zhang B."/>
            <person name="Wu H."/>
            <person name="Tang D."/>
            <person name="Shen Q."/>
            <person name="Xue P."/>
            <person name="Zou S."/>
            <person name="Wang X."/>
            <person name="Liu X."/>
            <person name="Wang F."/>
            <person name="Yang Y."/>
            <person name="An X."/>
            <person name="Dong Z."/>
            <person name="Zhang K."/>
            <person name="Zhang X."/>
            <person name="Luo M.C."/>
            <person name="Dvorak J."/>
            <person name="Tong Y."/>
            <person name="Wang J."/>
            <person name="Yang H."/>
            <person name="Li Z."/>
            <person name="Wang D."/>
            <person name="Zhang A."/>
            <person name="Wang J."/>
        </authorList>
    </citation>
    <scope>NUCLEOTIDE SEQUENCE</scope>
    <source>
        <strain evidence="3">cv. G1812</strain>
    </source>
</reference>
<dbReference type="Pfam" id="PF07714">
    <property type="entry name" value="PK_Tyr_Ser-Thr"/>
    <property type="match status" value="1"/>
</dbReference>
<dbReference type="InterPro" id="IPR011009">
    <property type="entry name" value="Kinase-like_dom_sf"/>
</dbReference>
<organism evidence="2 3">
    <name type="scientific">Triticum urartu</name>
    <name type="common">Red wild einkorn</name>
    <name type="synonym">Crithodium urartu</name>
    <dbReference type="NCBI Taxonomy" id="4572"/>
    <lineage>
        <taxon>Eukaryota</taxon>
        <taxon>Viridiplantae</taxon>
        <taxon>Streptophyta</taxon>
        <taxon>Embryophyta</taxon>
        <taxon>Tracheophyta</taxon>
        <taxon>Spermatophyta</taxon>
        <taxon>Magnoliopsida</taxon>
        <taxon>Liliopsida</taxon>
        <taxon>Poales</taxon>
        <taxon>Poaceae</taxon>
        <taxon>BOP clade</taxon>
        <taxon>Pooideae</taxon>
        <taxon>Triticodae</taxon>
        <taxon>Triticeae</taxon>
        <taxon>Triticinae</taxon>
        <taxon>Triticum</taxon>
    </lineage>
</organism>
<dbReference type="GO" id="GO:0005524">
    <property type="term" value="F:ATP binding"/>
    <property type="evidence" value="ECO:0007669"/>
    <property type="project" value="InterPro"/>
</dbReference>